<evidence type="ECO:0000256" key="1">
    <source>
        <dbReference type="ARBA" id="ARBA00037964"/>
    </source>
</evidence>
<dbReference type="AlphaFoldDB" id="A0A433CZ95"/>
<dbReference type="OrthoDB" id="2405412at2759"/>
<organism evidence="2 3">
    <name type="scientific">Jimgerdemannia flammicorona</name>
    <dbReference type="NCBI Taxonomy" id="994334"/>
    <lineage>
        <taxon>Eukaryota</taxon>
        <taxon>Fungi</taxon>
        <taxon>Fungi incertae sedis</taxon>
        <taxon>Mucoromycota</taxon>
        <taxon>Mucoromycotina</taxon>
        <taxon>Endogonomycetes</taxon>
        <taxon>Endogonales</taxon>
        <taxon>Endogonaceae</taxon>
        <taxon>Jimgerdemannia</taxon>
    </lineage>
</organism>
<dbReference type="GO" id="GO:0000009">
    <property type="term" value="F:alpha-1,6-mannosyltransferase activity"/>
    <property type="evidence" value="ECO:0007669"/>
    <property type="project" value="TreeGrafter"/>
</dbReference>
<comment type="caution">
    <text evidence="2">The sequence shown here is derived from an EMBL/GenBank/DDBJ whole genome shotgun (WGS) entry which is preliminary data.</text>
</comment>
<comment type="similarity">
    <text evidence="1">Belongs to the ANP1/MMN9/VAN1 family.</text>
</comment>
<keyword evidence="3" id="KW-1185">Reference proteome</keyword>
<dbReference type="Gene3D" id="3.90.550.10">
    <property type="entry name" value="Spore Coat Polysaccharide Biosynthesis Protein SpsA, Chain A"/>
    <property type="match status" value="1"/>
</dbReference>
<reference evidence="2 3" key="1">
    <citation type="journal article" date="2018" name="New Phytol.">
        <title>Phylogenomics of Endogonaceae and evolution of mycorrhizas within Mucoromycota.</title>
        <authorList>
            <person name="Chang Y."/>
            <person name="Desiro A."/>
            <person name="Na H."/>
            <person name="Sandor L."/>
            <person name="Lipzen A."/>
            <person name="Clum A."/>
            <person name="Barry K."/>
            <person name="Grigoriev I.V."/>
            <person name="Martin F.M."/>
            <person name="Stajich J.E."/>
            <person name="Smith M.E."/>
            <person name="Bonito G."/>
            <person name="Spatafora J.W."/>
        </authorList>
    </citation>
    <scope>NUCLEOTIDE SEQUENCE [LARGE SCALE GENOMIC DNA]</scope>
    <source>
        <strain evidence="2 3">GMNB39</strain>
    </source>
</reference>
<dbReference type="Pfam" id="PF03452">
    <property type="entry name" value="Anp1"/>
    <property type="match status" value="1"/>
</dbReference>
<dbReference type="SUPFAM" id="SSF53448">
    <property type="entry name" value="Nucleotide-diphospho-sugar transferases"/>
    <property type="match status" value="1"/>
</dbReference>
<dbReference type="InterPro" id="IPR029044">
    <property type="entry name" value="Nucleotide-diphossugar_trans"/>
</dbReference>
<dbReference type="PANTHER" id="PTHR43083:SF6">
    <property type="entry name" value="MANNAN POLYMERASE COMPLEXES SUBUNIT MNN9"/>
    <property type="match status" value="1"/>
</dbReference>
<gene>
    <name evidence="2" type="ORF">BC936DRAFT_136558</name>
</gene>
<dbReference type="PANTHER" id="PTHR43083">
    <property type="entry name" value="MANNAN POLYMERASE II"/>
    <property type="match status" value="1"/>
</dbReference>
<dbReference type="GO" id="GO:0000032">
    <property type="term" value="P:cell wall mannoprotein biosynthetic process"/>
    <property type="evidence" value="ECO:0007669"/>
    <property type="project" value="TreeGrafter"/>
</dbReference>
<dbReference type="InterPro" id="IPR052086">
    <property type="entry name" value="Mannan_Polymerase_Subunit"/>
</dbReference>
<dbReference type="EMBL" id="RBNI01010058">
    <property type="protein sequence ID" value="RUP43907.1"/>
    <property type="molecule type" value="Genomic_DNA"/>
</dbReference>
<protein>
    <submittedName>
        <fullName evidence="2">Anp1-domain-containing protein</fullName>
    </submittedName>
</protein>
<proteinExistence type="inferred from homology"/>
<dbReference type="GO" id="GO:0000136">
    <property type="term" value="C:mannan polymerase complex"/>
    <property type="evidence" value="ECO:0007669"/>
    <property type="project" value="TreeGrafter"/>
</dbReference>
<dbReference type="GO" id="GO:0006487">
    <property type="term" value="P:protein N-linked glycosylation"/>
    <property type="evidence" value="ECO:0007669"/>
    <property type="project" value="TreeGrafter"/>
</dbReference>
<sequence length="344" mass="40128">MRIASPYCKAATVLLTLLAILFLVWLSPYRGRTCRDANVFQYHNMNKVDGTAAGHFNHEHVLILTPFKEAAHHIESYLINVNKLTYPHHLISLGFLVSDSRDNTVQFLQDHARWFMKTQQTDWERFRSVSIMQKDFAFELSNEDRHSFQVQIKRRVTMSKSRNYLLTSTLRPEHAWVLWLDGDVIEYPETLLEDLIGMGKDIIVPNCWWHSYDDEGGYDRNNWRETPESLEMQKRLGVNDVLVEGYNDHQTHRRLLLDMRYENETSLYHAVELDGVGGTCTLVRAQVHREGAVFPTFPFKHQLETEGLAKMAKSLGYGVWGLPNYIRWRKLGRGKGNQDSEWAE</sequence>
<dbReference type="Proteomes" id="UP000268093">
    <property type="component" value="Unassembled WGS sequence"/>
</dbReference>
<evidence type="ECO:0000313" key="2">
    <source>
        <dbReference type="EMBL" id="RUP43907.1"/>
    </source>
</evidence>
<accession>A0A433CZ95</accession>
<evidence type="ECO:0000313" key="3">
    <source>
        <dbReference type="Proteomes" id="UP000268093"/>
    </source>
</evidence>
<name>A0A433CZ95_9FUNG</name>